<dbReference type="PANTHER" id="PTHR10063">
    <property type="entry name" value="TUBERIN"/>
    <property type="match status" value="1"/>
</dbReference>
<dbReference type="SUPFAM" id="SSF111347">
    <property type="entry name" value="Rap/Ran-GAP"/>
    <property type="match status" value="1"/>
</dbReference>
<feature type="compositionally biased region" description="Polar residues" evidence="2">
    <location>
        <begin position="1299"/>
        <end position="1308"/>
    </location>
</feature>
<dbReference type="InterPro" id="IPR000331">
    <property type="entry name" value="Rap/Ran_GAP_dom"/>
</dbReference>
<feature type="region of interest" description="Disordered" evidence="2">
    <location>
        <begin position="1247"/>
        <end position="1266"/>
    </location>
</feature>
<feature type="region of interest" description="Disordered" evidence="2">
    <location>
        <begin position="937"/>
        <end position="960"/>
    </location>
</feature>
<evidence type="ECO:0000313" key="4">
    <source>
        <dbReference type="Proteomes" id="UP000515154"/>
    </source>
</evidence>
<accession>A0A6P7SS33</accession>
<dbReference type="InterPro" id="IPR016024">
    <property type="entry name" value="ARM-type_fold"/>
</dbReference>
<evidence type="ECO:0000256" key="1">
    <source>
        <dbReference type="ARBA" id="ARBA00022468"/>
    </source>
</evidence>
<evidence type="ECO:0000313" key="5">
    <source>
        <dbReference type="RefSeq" id="XP_029641049.1"/>
    </source>
</evidence>
<keyword evidence="1" id="KW-0343">GTPase activation</keyword>
<dbReference type="GO" id="GO:0032007">
    <property type="term" value="P:negative regulation of TOR signaling"/>
    <property type="evidence" value="ECO:0007669"/>
    <property type="project" value="InterPro"/>
</dbReference>
<feature type="compositionally biased region" description="Basic and acidic residues" evidence="2">
    <location>
        <begin position="1543"/>
        <end position="1552"/>
    </location>
</feature>
<dbReference type="GO" id="GO:0005096">
    <property type="term" value="F:GTPase activator activity"/>
    <property type="evidence" value="ECO:0007669"/>
    <property type="project" value="UniProtKB-KW"/>
</dbReference>
<dbReference type="GO" id="GO:0005634">
    <property type="term" value="C:nucleus"/>
    <property type="evidence" value="ECO:0007669"/>
    <property type="project" value="InterPro"/>
</dbReference>
<reference evidence="5" key="1">
    <citation type="submission" date="2025-08" db="UniProtKB">
        <authorList>
            <consortium name="RefSeq"/>
        </authorList>
    </citation>
    <scope>IDENTIFICATION</scope>
</reference>
<dbReference type="SUPFAM" id="SSF48371">
    <property type="entry name" value="ARM repeat"/>
    <property type="match status" value="1"/>
</dbReference>
<dbReference type="GO" id="GO:0051056">
    <property type="term" value="P:regulation of small GTPase mediated signal transduction"/>
    <property type="evidence" value="ECO:0007669"/>
    <property type="project" value="InterPro"/>
</dbReference>
<dbReference type="GO" id="GO:0051898">
    <property type="term" value="P:negative regulation of phosphatidylinositol 3-kinase/protein kinase B signal transduction"/>
    <property type="evidence" value="ECO:0007669"/>
    <property type="project" value="TreeGrafter"/>
</dbReference>
<feature type="compositionally biased region" description="Polar residues" evidence="2">
    <location>
        <begin position="1520"/>
        <end position="1542"/>
    </location>
</feature>
<dbReference type="InterPro" id="IPR011989">
    <property type="entry name" value="ARM-like"/>
</dbReference>
<dbReference type="GO" id="GO:0051726">
    <property type="term" value="P:regulation of cell cycle"/>
    <property type="evidence" value="ECO:0007669"/>
    <property type="project" value="TreeGrafter"/>
</dbReference>
<dbReference type="GO" id="GO:0030178">
    <property type="term" value="P:negative regulation of Wnt signaling pathway"/>
    <property type="evidence" value="ECO:0007669"/>
    <property type="project" value="TreeGrafter"/>
</dbReference>
<dbReference type="Proteomes" id="UP000515154">
    <property type="component" value="Linkage group LG9"/>
</dbReference>
<feature type="compositionally biased region" description="Polar residues" evidence="2">
    <location>
        <begin position="942"/>
        <end position="952"/>
    </location>
</feature>
<gene>
    <name evidence="5" type="primary">LOC115215851</name>
</gene>
<proteinExistence type="predicted"/>
<protein>
    <submittedName>
        <fullName evidence="5">Tuberin-like isoform X1</fullName>
    </submittedName>
</protein>
<dbReference type="FunFam" id="3.40.50.11210:FF:000007">
    <property type="entry name" value="Tuberous sclerosis 2"/>
    <property type="match status" value="1"/>
</dbReference>
<dbReference type="Pfam" id="PF03542">
    <property type="entry name" value="Tuberin"/>
    <property type="match status" value="1"/>
</dbReference>
<keyword evidence="4" id="KW-1185">Reference proteome</keyword>
<name>A0A6P7SS33_9MOLL</name>
<feature type="region of interest" description="Disordered" evidence="2">
    <location>
        <begin position="1516"/>
        <end position="1552"/>
    </location>
</feature>
<dbReference type="InterPro" id="IPR027107">
    <property type="entry name" value="Tuberin/Ral-act_asu"/>
</dbReference>
<feature type="region of interest" description="Disordered" evidence="2">
    <location>
        <begin position="1272"/>
        <end position="1378"/>
    </location>
</feature>
<dbReference type="InterPro" id="IPR035974">
    <property type="entry name" value="Rap/Ran-GAP_sf"/>
</dbReference>
<dbReference type="Pfam" id="PF11864">
    <property type="entry name" value="DUF3384"/>
    <property type="match status" value="1"/>
</dbReference>
<dbReference type="RefSeq" id="XP_029641049.1">
    <property type="nucleotide sequence ID" value="XM_029785189.2"/>
</dbReference>
<dbReference type="PROSITE" id="PS50085">
    <property type="entry name" value="RAPGAP"/>
    <property type="match status" value="1"/>
</dbReference>
<feature type="compositionally biased region" description="Polar residues" evidence="2">
    <location>
        <begin position="1454"/>
        <end position="1468"/>
    </location>
</feature>
<dbReference type="GO" id="GO:0033596">
    <property type="term" value="C:TSC1-TSC2 complex"/>
    <property type="evidence" value="ECO:0007669"/>
    <property type="project" value="InterPro"/>
</dbReference>
<organism evidence="4 5">
    <name type="scientific">Octopus sinensis</name>
    <name type="common">East Asian common octopus</name>
    <dbReference type="NCBI Taxonomy" id="2607531"/>
    <lineage>
        <taxon>Eukaryota</taxon>
        <taxon>Metazoa</taxon>
        <taxon>Spiralia</taxon>
        <taxon>Lophotrochozoa</taxon>
        <taxon>Mollusca</taxon>
        <taxon>Cephalopoda</taxon>
        <taxon>Coleoidea</taxon>
        <taxon>Octopodiformes</taxon>
        <taxon>Octopoda</taxon>
        <taxon>Incirrata</taxon>
        <taxon>Octopodidae</taxon>
        <taxon>Octopus</taxon>
    </lineage>
</organism>
<dbReference type="Pfam" id="PF02145">
    <property type="entry name" value="Rap_GAP"/>
    <property type="match status" value="1"/>
</dbReference>
<evidence type="ECO:0000256" key="2">
    <source>
        <dbReference type="SAM" id="MobiDB-lite"/>
    </source>
</evidence>
<feature type="compositionally biased region" description="Basic and acidic residues" evidence="2">
    <location>
        <begin position="1272"/>
        <end position="1281"/>
    </location>
</feature>
<dbReference type="PANTHER" id="PTHR10063:SF0">
    <property type="entry name" value="TUBERIN"/>
    <property type="match status" value="1"/>
</dbReference>
<feature type="region of interest" description="Disordered" evidence="2">
    <location>
        <begin position="1454"/>
        <end position="1487"/>
    </location>
</feature>
<evidence type="ECO:0000259" key="3">
    <source>
        <dbReference type="PROSITE" id="PS50085"/>
    </source>
</evidence>
<dbReference type="InterPro" id="IPR024584">
    <property type="entry name" value="Tuberin_N"/>
</dbReference>
<dbReference type="Gene3D" id="3.40.50.11210">
    <property type="entry name" value="Rap/Ran-GAP"/>
    <property type="match status" value="1"/>
</dbReference>
<dbReference type="Gene3D" id="1.25.10.10">
    <property type="entry name" value="Leucine-rich Repeat Variant"/>
    <property type="match status" value="1"/>
</dbReference>
<feature type="domain" description="Rap-GAP" evidence="3">
    <location>
        <begin position="1591"/>
        <end position="1831"/>
    </location>
</feature>
<dbReference type="PRINTS" id="PR01431">
    <property type="entry name" value="TUBERIN"/>
</dbReference>
<dbReference type="InterPro" id="IPR003913">
    <property type="entry name" value="Tuberin"/>
</dbReference>
<dbReference type="GO" id="GO:0046627">
    <property type="term" value="P:negative regulation of insulin receptor signaling pathway"/>
    <property type="evidence" value="ECO:0007669"/>
    <property type="project" value="TreeGrafter"/>
</dbReference>
<dbReference type="KEGG" id="osn:115215851"/>
<dbReference type="InterPro" id="IPR018515">
    <property type="entry name" value="Tuberin-type_domain"/>
</dbReference>
<sequence>MSRPSKSEEKFKDKLRNLFKFRNSSPPAAQKSEVKKEFVFTFDILQDIGPKTEKSKRINLIKSLSDVVVRKSLEENAVAAIWQAIKDLVESPVTEDRHVALAFLLHLIKGQKEHLGLLRSHFFNIIKHLTNPEDFGYRLELFSTLTSNGKNLTYFEAETAHLLAILIQEITKLTYISNFLTLVVNAILNNVGYFDEQSLSTIIQSTCMLITKVKNLNDIKQCVELLGLVIDLQCVPANCLTYIVTVLCRTLNIRNNATTSWEVMRKLLSTHLGHHVIHIMCCLLEEKNHPIDEQVLRAAVYYLGMALWGSKKVTSLSQPPSSVLPSFRQVLDCGSQLVAFEVTLSLGHLVKRYGQILTYAGWDIVLDILSTLLKNPEWSPPSQVSMEESLHSILTDIETLQLHRLYSGSTTKLFCIIESCATKRPAASVISLIDHTAESLHPGEENWIENLQQLLEKYFSHEIRTEIRIKALQVLSNVLSVNRQMYEDKLVEIVSTFLHRLETDPDSAVRKAGAELLLSIVPYSRHHKYLLEIIYRVIKKPVQLWLQSIEGQNVKHHLNDPLVGDTRELVKAMVDTFKAKILSPPGSCCLCIYNLLVQYASFQYSHPLLVTTGGEIRCSIIECLLLLRCNSKYQIGLAEKPDSRKVSYSPHLLCKINQQYGINRSPPATPTHQASALSVQNSVSVIDFSQTLLLFSDCLKHERDWNVWKCFLNLFPNLLRNKTLVLSERGQLIDLLCHSLCNLITDRNLGLPRKLIKSPSKFTTSDFQAAVFPVLSAIVTYQSDLQRSRQMELINCFKIGLVSRCPQLCMNALRMCAFEMPDAMTRFLPDIILSLSKISSTIYMGIPVLTFLSTIVRFPNLYMSFTSDQYLSIFAIAMPYTNPFKFSHFMVSLAYHVIAAWFTHCRVEWRWHFVKYVQKSLSRYVQQEFEENAKQRLKNCDTSHSPGSSNSAIRARAGSCESADKTRRRFKYGSSLQESSTNLPINEKTYQFHMELTETCVDMMSRYTHANFAAVPKRPPLIEFLLAGGRSKSWLVGHKIISITTSGGGKKVGSLGVCEKCIMLYRQAWEDSSAKKAKQTAKEKQRHKLAGLYTRSNSHIEQTHHNTHNSNGSEDLVGEKKRAVDDMGLLDSDQSVFLDENDPLVENQNTKTFFQSSPHILPEEKSSSSSSTMFLPNQCNCWTIGWAEVRIRSPSGSISWMMRIENSLNPYSCPSDLPVADISVLQIPVQQQSQFFKSREKCYSSGTFSDDEYENHSTQQTSLDQELKHHRNTDFTNKEDAAASSPEEEEEEEKKKPSGSNAQEQQGGNPVEQKVKVLKKSTSSPSLLSVSNSCSSCGGGSDAAAEPGCVRSGSRSKDRQLKGTSTTDGSMASGLTRVRPISTAPIEASASGGSRYFEDLLRSIRRQLNLSTKNSDSQYDTNQQNQISSQYYHQQPMTAPAGTQLLSHTAFPYSQSQLQQVQPKRQQTPPLPIPSSYYNDDPGYRPRLMSMKVAPTHVDPDDFDEHGSLESIVPHRPRGQTISIPSPHHTYQNLKKVQQDSQQKTKEEKDEVKGGIDPSFVFLQLYDGLIFLSPPDIPLLLPNNQDTQRSLDILDFIPSYETHKIGVLYVGENQCNSEVDILSNQHGSNRYQKFIESLGQLIHLKDTDGKCVFLGGLDGREKSDGQFTYSWHDEFMQVIFHIATLMPNMKNDKLRNNKKRHIGNDYVNIVYNNSEEDYAVTTLRSEFNFVNIIIEPLDCNTNAVKIVTRENQNAAVKDVITSDIAESLGQESKTISDDKLAALVRLMAIHCNLASMVLWRQKSNPKDPFASNWLERLRHMKRLRSKVMEKLKTAADERAGYDRTEAKVFHEDFTDYS</sequence>
<feature type="compositionally biased region" description="Low complexity" evidence="2">
    <location>
        <begin position="1320"/>
        <end position="1336"/>
    </location>
</feature>